<dbReference type="PANTHER" id="PTHR35829">
    <property type="entry name" value="OS05G0470900 PROTEIN"/>
    <property type="match status" value="1"/>
</dbReference>
<reference evidence="2" key="1">
    <citation type="submission" date="2014-09" db="EMBL/GenBank/DDBJ databases">
        <authorList>
            <person name="Magalhaes I.L.F."/>
            <person name="Oliveira U."/>
            <person name="Santos F.R."/>
            <person name="Vidigal T.H.D.A."/>
            <person name="Brescovit A.D."/>
            <person name="Santos A.J."/>
        </authorList>
    </citation>
    <scope>NUCLEOTIDE SEQUENCE</scope>
    <source>
        <tissue evidence="2">Shoot tissue taken approximately 20 cm above the soil surface</tissue>
    </source>
</reference>
<dbReference type="PANTHER" id="PTHR35829:SF2">
    <property type="entry name" value="OS01G0829600 PROTEIN"/>
    <property type="match status" value="1"/>
</dbReference>
<accession>A0A0A9HD39</accession>
<dbReference type="EMBL" id="GBRH01162816">
    <property type="protein sequence ID" value="JAE35080.1"/>
    <property type="molecule type" value="Transcribed_RNA"/>
</dbReference>
<dbReference type="AlphaFoldDB" id="A0A0A9HD39"/>
<name>A0A0A9HD39_ARUDO</name>
<reference evidence="2" key="2">
    <citation type="journal article" date="2015" name="Data Brief">
        <title>Shoot transcriptome of the giant reed, Arundo donax.</title>
        <authorList>
            <person name="Barrero R.A."/>
            <person name="Guerrero F.D."/>
            <person name="Moolhuijzen P."/>
            <person name="Goolsby J.A."/>
            <person name="Tidwell J."/>
            <person name="Bellgard S.E."/>
            <person name="Bellgard M.I."/>
        </authorList>
    </citation>
    <scope>NUCLEOTIDE SEQUENCE</scope>
    <source>
        <tissue evidence="2">Shoot tissue taken approximately 20 cm above the soil surface</tissue>
    </source>
</reference>
<proteinExistence type="predicted"/>
<sequence length="173" mass="18857">MQLIQRIKMDAQAEQMSPRACGLMVFFPWNAKPAVRGFGSPAQHTTRRASRGGPDAPSPSSHSRRGTTLRDAIKEENEAGGGTGDLPQQRGEKRSRDREEWQGRRWGVSSLLDTSKKYCTDARKALSKLSIGLGADSGSPRVSSERRSGKLQGGFSTMPATASKLTQLKADRK</sequence>
<evidence type="ECO:0000256" key="1">
    <source>
        <dbReference type="SAM" id="MobiDB-lite"/>
    </source>
</evidence>
<feature type="region of interest" description="Disordered" evidence="1">
    <location>
        <begin position="132"/>
        <end position="173"/>
    </location>
</feature>
<feature type="compositionally biased region" description="Basic and acidic residues" evidence="1">
    <location>
        <begin position="90"/>
        <end position="103"/>
    </location>
</feature>
<feature type="compositionally biased region" description="Polar residues" evidence="1">
    <location>
        <begin position="154"/>
        <end position="166"/>
    </location>
</feature>
<protein>
    <submittedName>
        <fullName evidence="2">Uncharacterized protein</fullName>
    </submittedName>
</protein>
<feature type="region of interest" description="Disordered" evidence="1">
    <location>
        <begin position="37"/>
        <end position="106"/>
    </location>
</feature>
<organism evidence="2">
    <name type="scientific">Arundo donax</name>
    <name type="common">Giant reed</name>
    <name type="synonym">Donax arundinaceus</name>
    <dbReference type="NCBI Taxonomy" id="35708"/>
    <lineage>
        <taxon>Eukaryota</taxon>
        <taxon>Viridiplantae</taxon>
        <taxon>Streptophyta</taxon>
        <taxon>Embryophyta</taxon>
        <taxon>Tracheophyta</taxon>
        <taxon>Spermatophyta</taxon>
        <taxon>Magnoliopsida</taxon>
        <taxon>Liliopsida</taxon>
        <taxon>Poales</taxon>
        <taxon>Poaceae</taxon>
        <taxon>PACMAD clade</taxon>
        <taxon>Arundinoideae</taxon>
        <taxon>Arundineae</taxon>
        <taxon>Arundo</taxon>
    </lineage>
</organism>
<evidence type="ECO:0000313" key="2">
    <source>
        <dbReference type="EMBL" id="JAE35080.1"/>
    </source>
</evidence>